<dbReference type="SUPFAM" id="SSF53335">
    <property type="entry name" value="S-adenosyl-L-methionine-dependent methyltransferases"/>
    <property type="match status" value="1"/>
</dbReference>
<organism evidence="2 3">
    <name type="scientific">Oceanospirillum sediminis</name>
    <dbReference type="NCBI Taxonomy" id="2760088"/>
    <lineage>
        <taxon>Bacteria</taxon>
        <taxon>Pseudomonadati</taxon>
        <taxon>Pseudomonadota</taxon>
        <taxon>Gammaproteobacteria</taxon>
        <taxon>Oceanospirillales</taxon>
        <taxon>Oceanospirillaceae</taxon>
        <taxon>Oceanospirillum</taxon>
    </lineage>
</organism>
<dbReference type="PANTHER" id="PTHR45036">
    <property type="entry name" value="METHYLTRANSFERASE LIKE 7B"/>
    <property type="match status" value="1"/>
</dbReference>
<dbReference type="InterPro" id="IPR052356">
    <property type="entry name" value="Thiol_S-MT"/>
</dbReference>
<protein>
    <submittedName>
        <fullName evidence="2">Class I SAM-dependent methyltransferase</fullName>
    </submittedName>
</protein>
<keyword evidence="2" id="KW-0808">Transferase</keyword>
<name>A0A839IUQ6_9GAMM</name>
<gene>
    <name evidence="2" type="ORF">H4O21_16265</name>
</gene>
<dbReference type="Proteomes" id="UP000565262">
    <property type="component" value="Unassembled WGS sequence"/>
</dbReference>
<dbReference type="InterPro" id="IPR013216">
    <property type="entry name" value="Methyltransf_11"/>
</dbReference>
<evidence type="ECO:0000313" key="3">
    <source>
        <dbReference type="Proteomes" id="UP000565262"/>
    </source>
</evidence>
<keyword evidence="2" id="KW-0489">Methyltransferase</keyword>
<comment type="caution">
    <text evidence="2">The sequence shown here is derived from an EMBL/GenBank/DDBJ whole genome shotgun (WGS) entry which is preliminary data.</text>
</comment>
<dbReference type="Gene3D" id="3.40.50.150">
    <property type="entry name" value="Vaccinia Virus protein VP39"/>
    <property type="match status" value="1"/>
</dbReference>
<dbReference type="InterPro" id="IPR029063">
    <property type="entry name" value="SAM-dependent_MTases_sf"/>
</dbReference>
<evidence type="ECO:0000313" key="2">
    <source>
        <dbReference type="EMBL" id="MBB1488157.1"/>
    </source>
</evidence>
<dbReference type="GO" id="GO:0008757">
    <property type="term" value="F:S-adenosylmethionine-dependent methyltransferase activity"/>
    <property type="evidence" value="ECO:0007669"/>
    <property type="project" value="InterPro"/>
</dbReference>
<keyword evidence="3" id="KW-1185">Reference proteome</keyword>
<feature type="domain" description="Methyltransferase type 11" evidence="1">
    <location>
        <begin position="51"/>
        <end position="142"/>
    </location>
</feature>
<accession>A0A839IUQ6</accession>
<dbReference type="CDD" id="cd02440">
    <property type="entry name" value="AdoMet_MTases"/>
    <property type="match status" value="1"/>
</dbReference>
<proteinExistence type="predicted"/>
<dbReference type="PANTHER" id="PTHR45036:SF1">
    <property type="entry name" value="METHYLTRANSFERASE LIKE 7A"/>
    <property type="match status" value="1"/>
</dbReference>
<reference evidence="2 3" key="1">
    <citation type="submission" date="2020-08" db="EMBL/GenBank/DDBJ databases">
        <title>Oceanospirillum sp. nov. isolated from marine sediment.</title>
        <authorList>
            <person name="Ji X."/>
        </authorList>
    </citation>
    <scope>NUCLEOTIDE SEQUENCE [LARGE SCALE GENOMIC DNA]</scope>
    <source>
        <strain evidence="2 3">D5</strain>
    </source>
</reference>
<dbReference type="GO" id="GO:0032259">
    <property type="term" value="P:methylation"/>
    <property type="evidence" value="ECO:0007669"/>
    <property type="project" value="UniProtKB-KW"/>
</dbReference>
<evidence type="ECO:0000259" key="1">
    <source>
        <dbReference type="Pfam" id="PF08241"/>
    </source>
</evidence>
<dbReference type="EMBL" id="JACJFM010000024">
    <property type="protein sequence ID" value="MBB1488157.1"/>
    <property type="molecule type" value="Genomic_DNA"/>
</dbReference>
<sequence>MSMMKFGVLLNKLRYSLYSPIYDVVVSALQNARRKSVERLNIPDNARILIVGAGTGKDLPFLPPEADITATDITPAMLTYLDKEANRLGLDVDIIVMDASELLFEDESFDIVLLHLILAVVPDPEGCIREAARVTKPDGVISIMDKFVPEGQKSSLLRQMVNLITRVLFSDITRQAEPYLELADLEKTDDCPVFMGGQFRHIQARKRVSVEQKRFA</sequence>
<dbReference type="Pfam" id="PF08241">
    <property type="entry name" value="Methyltransf_11"/>
    <property type="match status" value="1"/>
</dbReference>
<dbReference type="RefSeq" id="WP_182809930.1">
    <property type="nucleotide sequence ID" value="NZ_JACJFM010000024.1"/>
</dbReference>
<dbReference type="AlphaFoldDB" id="A0A839IUQ6"/>